<protein>
    <recommendedName>
        <fullName evidence="4">Apple domain-containing protein</fullName>
    </recommendedName>
</protein>
<dbReference type="GeneID" id="54360991"/>
<dbReference type="PANTHER" id="PTHR36578">
    <property type="entry name" value="CHROMOSOME 15, WHOLE GENOME SHOTGUN SEQUENCE"/>
    <property type="match status" value="1"/>
</dbReference>
<keyword evidence="2" id="KW-1185">Reference proteome</keyword>
<keyword evidence="1" id="KW-0732">Signal</keyword>
<accession>A0A6J3M3A7</accession>
<dbReference type="RefSeq" id="XP_033459025.1">
    <property type="nucleotide sequence ID" value="XM_033603191.1"/>
</dbReference>
<proteinExistence type="predicted"/>
<evidence type="ECO:0000256" key="1">
    <source>
        <dbReference type="SAM" id="SignalP"/>
    </source>
</evidence>
<evidence type="ECO:0000313" key="2">
    <source>
        <dbReference type="Proteomes" id="UP000504637"/>
    </source>
</evidence>
<name>A0A6J3M3A7_9PEZI</name>
<sequence length="531" mass="55159">MLAILCVALSALAVGHAAPQGIDFNLVLAAPKSTLSQDFGAISQVVTVNTAALLAQATGVSSVDVSFNNAATVAAPKRDLEARAACASQSPGAQAPAYSPDTASAFRAAQASFGAVATSAPVPPGYNKVFDGLYGATKMAYGYLGFSTLPKYDTIECANRCNKVVGCSSINIYFERDPSLEPGAACSNPSSVTRVKCAYYGAPIAPDSAANKGQFRAGFEVVIAGSNGYVNQAVSTPPGYTQPTYLGNGAIDAPPDVLGCNSYLGAKIFSQGTFNINLCADYCTSQSQYNLAHPPTDGSPVQTCQFFNTYILYVNRTTNTQGQYCAIYSESWPASYATNKGQYRGSDHYLIQSSYSSSNATDPGIKPNAQCAVAQASQAIVAQTLQPACFNFLGYSTATIFQTSVVATTNPIATISTTSTVVEPTSTTQASTLLTTTVMRVTIFVSDLARRTAPTGAVPVPAFPTQFSSNILSSACSLVATPTTTTSVISATSTGDASSAFVTLLVNSTSTWTTSVTVSNIVTRTQTIIVF</sequence>
<feature type="chain" id="PRO_5026983664" description="Apple domain-containing protein" evidence="1">
    <location>
        <begin position="18"/>
        <end position="531"/>
    </location>
</feature>
<reference evidence="3" key="2">
    <citation type="submission" date="2020-04" db="EMBL/GenBank/DDBJ databases">
        <authorList>
            <consortium name="NCBI Genome Project"/>
        </authorList>
    </citation>
    <scope>NUCLEOTIDE SEQUENCE</scope>
    <source>
        <strain evidence="3">CBS 342.82</strain>
    </source>
</reference>
<feature type="signal peptide" evidence="1">
    <location>
        <begin position="1"/>
        <end position="17"/>
    </location>
</feature>
<reference evidence="3" key="1">
    <citation type="submission" date="2020-01" db="EMBL/GenBank/DDBJ databases">
        <authorList>
            <consortium name="DOE Joint Genome Institute"/>
            <person name="Haridas S."/>
            <person name="Albert R."/>
            <person name="Binder M."/>
            <person name="Bloem J."/>
            <person name="Labutti K."/>
            <person name="Salamov A."/>
            <person name="Andreopoulos B."/>
            <person name="Baker S.E."/>
            <person name="Barry K."/>
            <person name="Bills G."/>
            <person name="Bluhm B.H."/>
            <person name="Cannon C."/>
            <person name="Castanera R."/>
            <person name="Culley D.E."/>
            <person name="Daum C."/>
            <person name="Ezra D."/>
            <person name="Gonzalez J.B."/>
            <person name="Henrissat B."/>
            <person name="Kuo A."/>
            <person name="Liang C."/>
            <person name="Lipzen A."/>
            <person name="Lutzoni F."/>
            <person name="Magnuson J."/>
            <person name="Mondo S."/>
            <person name="Nolan M."/>
            <person name="Ohm R."/>
            <person name="Pangilinan J."/>
            <person name="Park H.-J."/>
            <person name="Ramirez L."/>
            <person name="Alfaro M."/>
            <person name="Sun H."/>
            <person name="Tritt A."/>
            <person name="Yoshinaga Y."/>
            <person name="Zwiers L.-H."/>
            <person name="Turgeon B.G."/>
            <person name="Goodwin S.B."/>
            <person name="Spatafora J.W."/>
            <person name="Crous P.W."/>
            <person name="Grigoriev I.V."/>
        </authorList>
    </citation>
    <scope>NUCLEOTIDE SEQUENCE</scope>
    <source>
        <strain evidence="3">CBS 342.82</strain>
    </source>
</reference>
<dbReference type="OrthoDB" id="271448at2759"/>
<organism evidence="3">
    <name type="scientific">Dissoconium aciculare CBS 342.82</name>
    <dbReference type="NCBI Taxonomy" id="1314786"/>
    <lineage>
        <taxon>Eukaryota</taxon>
        <taxon>Fungi</taxon>
        <taxon>Dikarya</taxon>
        <taxon>Ascomycota</taxon>
        <taxon>Pezizomycotina</taxon>
        <taxon>Dothideomycetes</taxon>
        <taxon>Dothideomycetidae</taxon>
        <taxon>Mycosphaerellales</taxon>
        <taxon>Dissoconiaceae</taxon>
        <taxon>Dissoconium</taxon>
    </lineage>
</organism>
<evidence type="ECO:0000313" key="3">
    <source>
        <dbReference type="RefSeq" id="XP_033459025.1"/>
    </source>
</evidence>
<dbReference type="AlphaFoldDB" id="A0A6J3M3A7"/>
<dbReference type="PANTHER" id="PTHR36578:SF2">
    <property type="entry name" value="PA14 DOMAIN-CONTAINING PROTEIN"/>
    <property type="match status" value="1"/>
</dbReference>
<evidence type="ECO:0008006" key="4">
    <source>
        <dbReference type="Google" id="ProtNLM"/>
    </source>
</evidence>
<reference evidence="3" key="3">
    <citation type="submission" date="2025-08" db="UniProtKB">
        <authorList>
            <consortium name="RefSeq"/>
        </authorList>
    </citation>
    <scope>IDENTIFICATION</scope>
    <source>
        <strain evidence="3">CBS 342.82</strain>
    </source>
</reference>
<gene>
    <name evidence="3" type="ORF">K489DRAFT_370880</name>
</gene>
<dbReference type="Proteomes" id="UP000504637">
    <property type="component" value="Unplaced"/>
</dbReference>